<dbReference type="RefSeq" id="WP_382436712.1">
    <property type="nucleotide sequence ID" value="NZ_JBHSGQ010000004.1"/>
</dbReference>
<keyword evidence="3" id="KW-1185">Reference proteome</keyword>
<dbReference type="InterPro" id="IPR035985">
    <property type="entry name" value="Ubiquitin-activating_enz"/>
</dbReference>
<dbReference type="PANTHER" id="PTHR10953">
    <property type="entry name" value="UBIQUITIN-ACTIVATING ENZYME E1"/>
    <property type="match status" value="1"/>
</dbReference>
<dbReference type="Pfam" id="PF00899">
    <property type="entry name" value="ThiF"/>
    <property type="match status" value="1"/>
</dbReference>
<dbReference type="PANTHER" id="PTHR10953:SF102">
    <property type="entry name" value="ADENYLYLTRANSFERASE AND SULFURTRANSFERASE MOCS3"/>
    <property type="match status" value="1"/>
</dbReference>
<dbReference type="EMBL" id="JBHSGQ010000004">
    <property type="protein sequence ID" value="MFC4725417.1"/>
    <property type="molecule type" value="Genomic_DNA"/>
</dbReference>
<dbReference type="NCBIfam" id="NF004281">
    <property type="entry name" value="PRK05690.1"/>
    <property type="match status" value="1"/>
</dbReference>
<name>A0ABV9NAN6_9PROT</name>
<reference evidence="3" key="1">
    <citation type="journal article" date="2019" name="Int. J. Syst. Evol. Microbiol.">
        <title>The Global Catalogue of Microorganisms (GCM) 10K type strain sequencing project: providing services to taxonomists for standard genome sequencing and annotation.</title>
        <authorList>
            <consortium name="The Broad Institute Genomics Platform"/>
            <consortium name="The Broad Institute Genome Sequencing Center for Infectious Disease"/>
            <person name="Wu L."/>
            <person name="Ma J."/>
        </authorList>
    </citation>
    <scope>NUCLEOTIDE SEQUENCE [LARGE SCALE GENOMIC DNA]</scope>
    <source>
        <strain evidence="3">CCUG 62981</strain>
    </source>
</reference>
<dbReference type="CDD" id="cd00757">
    <property type="entry name" value="ThiF_MoeB_HesA_family"/>
    <property type="match status" value="1"/>
</dbReference>
<proteinExistence type="predicted"/>
<evidence type="ECO:0000313" key="2">
    <source>
        <dbReference type="EMBL" id="MFC4725417.1"/>
    </source>
</evidence>
<evidence type="ECO:0000313" key="3">
    <source>
        <dbReference type="Proteomes" id="UP001596024"/>
    </source>
</evidence>
<dbReference type="SUPFAM" id="SSF69572">
    <property type="entry name" value="Activating enzymes of the ubiquitin-like proteins"/>
    <property type="match status" value="1"/>
</dbReference>
<comment type="caution">
    <text evidence="2">The sequence shown here is derived from an EMBL/GenBank/DDBJ whole genome shotgun (WGS) entry which is preliminary data.</text>
</comment>
<sequence>MRHLPWTVSSQACYGRDEPCLKGCVKVRKTDIDRHARHILLKEIGGPGQARLGAAKVVMIGAGGLGAPAALYLAAAGIGQITLVDPDTVSLDNLQRQVLFRTSDIDRPKVDAAKDALHALDPAVSIETHRLLADASNLPALVEGADLVLDGCDDFATRFAVNDAAIAARTPLISGAVGRWDGQVSTFAPHLGPHAPCYRCLVPDIPPDAESCAVTGIVGAITGIAGTLMALETIKLITGAGEPLIGRVQIVDGLSGALRTVKLARDPACRACGSQAAASASSSRDASGS</sequence>
<accession>A0ABV9NAN6</accession>
<feature type="domain" description="THIF-type NAD/FAD binding fold" evidence="1">
    <location>
        <begin position="35"/>
        <end position="270"/>
    </location>
</feature>
<dbReference type="Proteomes" id="UP001596024">
    <property type="component" value="Unassembled WGS sequence"/>
</dbReference>
<protein>
    <submittedName>
        <fullName evidence="2">HesA/MoeB/ThiF family protein</fullName>
    </submittedName>
</protein>
<dbReference type="InterPro" id="IPR000594">
    <property type="entry name" value="ThiF_NAD_FAD-bd"/>
</dbReference>
<dbReference type="Gene3D" id="3.40.50.720">
    <property type="entry name" value="NAD(P)-binding Rossmann-like Domain"/>
    <property type="match status" value="1"/>
</dbReference>
<organism evidence="2 3">
    <name type="scientific">Glycocaulis abyssi</name>
    <dbReference type="NCBI Taxonomy" id="1433403"/>
    <lineage>
        <taxon>Bacteria</taxon>
        <taxon>Pseudomonadati</taxon>
        <taxon>Pseudomonadota</taxon>
        <taxon>Alphaproteobacteria</taxon>
        <taxon>Maricaulales</taxon>
        <taxon>Maricaulaceae</taxon>
        <taxon>Glycocaulis</taxon>
    </lineage>
</organism>
<evidence type="ECO:0000259" key="1">
    <source>
        <dbReference type="Pfam" id="PF00899"/>
    </source>
</evidence>
<gene>
    <name evidence="2" type="ORF">ACFPB0_08965</name>
</gene>
<dbReference type="InterPro" id="IPR045886">
    <property type="entry name" value="ThiF/MoeB/HesA"/>
</dbReference>